<dbReference type="SMART" id="SM00342">
    <property type="entry name" value="HTH_ARAC"/>
    <property type="match status" value="1"/>
</dbReference>
<comment type="caution">
    <text evidence="5">The sequence shown here is derived from an EMBL/GenBank/DDBJ whole genome shotgun (WGS) entry which is preliminary data.</text>
</comment>
<evidence type="ECO:0000256" key="2">
    <source>
        <dbReference type="ARBA" id="ARBA00023125"/>
    </source>
</evidence>
<proteinExistence type="predicted"/>
<dbReference type="Proteomes" id="UP000295718">
    <property type="component" value="Unassembled WGS sequence"/>
</dbReference>
<gene>
    <name evidence="5" type="ORF">EDD76_104202</name>
</gene>
<dbReference type="InterPro" id="IPR018060">
    <property type="entry name" value="HTH_AraC"/>
</dbReference>
<dbReference type="InterPro" id="IPR014710">
    <property type="entry name" value="RmlC-like_jellyroll"/>
</dbReference>
<dbReference type="InterPro" id="IPR003313">
    <property type="entry name" value="AraC-bd"/>
</dbReference>
<reference evidence="5 6" key="1">
    <citation type="submission" date="2019-03" db="EMBL/GenBank/DDBJ databases">
        <title>Genomic Encyclopedia of Type Strains, Phase IV (KMG-IV): sequencing the most valuable type-strain genomes for metagenomic binning, comparative biology and taxonomic classification.</title>
        <authorList>
            <person name="Goeker M."/>
        </authorList>
    </citation>
    <scope>NUCLEOTIDE SEQUENCE [LARGE SCALE GENOMIC DNA]</scope>
    <source>
        <strain evidence="5 6">DSM 100556</strain>
    </source>
</reference>
<dbReference type="Pfam" id="PF02311">
    <property type="entry name" value="AraC_binding"/>
    <property type="match status" value="1"/>
</dbReference>
<evidence type="ECO:0000313" key="5">
    <source>
        <dbReference type="EMBL" id="TCL59465.1"/>
    </source>
</evidence>
<dbReference type="SUPFAM" id="SSF46689">
    <property type="entry name" value="Homeodomain-like"/>
    <property type="match status" value="2"/>
</dbReference>
<dbReference type="InterPro" id="IPR037923">
    <property type="entry name" value="HTH-like"/>
</dbReference>
<dbReference type="OrthoDB" id="9813413at2"/>
<dbReference type="Pfam" id="PF12833">
    <property type="entry name" value="HTH_18"/>
    <property type="match status" value="1"/>
</dbReference>
<dbReference type="GO" id="GO:0043565">
    <property type="term" value="F:sequence-specific DNA binding"/>
    <property type="evidence" value="ECO:0007669"/>
    <property type="project" value="InterPro"/>
</dbReference>
<protein>
    <submittedName>
        <fullName evidence="5">AraC-like DNA-binding protein</fullName>
    </submittedName>
</protein>
<evidence type="ECO:0000313" key="6">
    <source>
        <dbReference type="Proteomes" id="UP000295718"/>
    </source>
</evidence>
<sequence length="278" mass="32519">MAKSTSDRIISTPTAYAKEHYLHVQEVGTLQSLEPHISKRQNLNSYLFFVVLDGCGEVSYENKKYPISAGNCVWIDCTRPYSHESSAKDPWSLMWVHFNGAEARAHYDNFIRHGNSFLFRPRNLVDFTDALTLLYRTQQTKSVFMEITSNKYLTDIITLCFTESRQEHDGEYSIPEKLMQVHSYLEQHYNEKVTLEKLSEHFFISKFHLSREYKKIYGITLFHDLTAKRISHAKSMLRFSDDSVESIAAATGFQDAGYFIKVFRQSENMTPLEYRKKW</sequence>
<dbReference type="RefSeq" id="WP_035315854.1">
    <property type="nucleotide sequence ID" value="NZ_JPNB01000002.1"/>
</dbReference>
<dbReference type="STRING" id="1469948.GCA_000732725_03659"/>
<feature type="domain" description="HTH araC/xylS-type" evidence="4">
    <location>
        <begin position="179"/>
        <end position="277"/>
    </location>
</feature>
<name>A0A4R1R272_9FIRM</name>
<evidence type="ECO:0000259" key="4">
    <source>
        <dbReference type="PROSITE" id="PS01124"/>
    </source>
</evidence>
<dbReference type="SUPFAM" id="SSF51215">
    <property type="entry name" value="Regulatory protein AraC"/>
    <property type="match status" value="1"/>
</dbReference>
<dbReference type="InterPro" id="IPR018062">
    <property type="entry name" value="HTH_AraC-typ_CS"/>
</dbReference>
<organism evidence="5 6">
    <name type="scientific">Kineothrix alysoides</name>
    <dbReference type="NCBI Taxonomy" id="1469948"/>
    <lineage>
        <taxon>Bacteria</taxon>
        <taxon>Bacillati</taxon>
        <taxon>Bacillota</taxon>
        <taxon>Clostridia</taxon>
        <taxon>Lachnospirales</taxon>
        <taxon>Lachnospiraceae</taxon>
        <taxon>Kineothrix</taxon>
    </lineage>
</organism>
<dbReference type="AlphaFoldDB" id="A0A4R1R272"/>
<keyword evidence="1" id="KW-0805">Transcription regulation</keyword>
<dbReference type="InterPro" id="IPR009057">
    <property type="entry name" value="Homeodomain-like_sf"/>
</dbReference>
<dbReference type="PANTHER" id="PTHR43280">
    <property type="entry name" value="ARAC-FAMILY TRANSCRIPTIONAL REGULATOR"/>
    <property type="match status" value="1"/>
</dbReference>
<dbReference type="PANTHER" id="PTHR43280:SF28">
    <property type="entry name" value="HTH-TYPE TRANSCRIPTIONAL ACTIVATOR RHAS"/>
    <property type="match status" value="1"/>
</dbReference>
<dbReference type="Gene3D" id="1.10.10.60">
    <property type="entry name" value="Homeodomain-like"/>
    <property type="match status" value="2"/>
</dbReference>
<keyword evidence="2 5" id="KW-0238">DNA-binding</keyword>
<dbReference type="Gene3D" id="2.60.120.10">
    <property type="entry name" value="Jelly Rolls"/>
    <property type="match status" value="1"/>
</dbReference>
<keyword evidence="6" id="KW-1185">Reference proteome</keyword>
<evidence type="ECO:0000256" key="1">
    <source>
        <dbReference type="ARBA" id="ARBA00023015"/>
    </source>
</evidence>
<evidence type="ECO:0000256" key="3">
    <source>
        <dbReference type="ARBA" id="ARBA00023163"/>
    </source>
</evidence>
<dbReference type="PROSITE" id="PS01124">
    <property type="entry name" value="HTH_ARAC_FAMILY_2"/>
    <property type="match status" value="1"/>
</dbReference>
<dbReference type="PROSITE" id="PS00041">
    <property type="entry name" value="HTH_ARAC_FAMILY_1"/>
    <property type="match status" value="1"/>
</dbReference>
<dbReference type="EMBL" id="SLUO01000004">
    <property type="protein sequence ID" value="TCL59465.1"/>
    <property type="molecule type" value="Genomic_DNA"/>
</dbReference>
<dbReference type="GO" id="GO:0003700">
    <property type="term" value="F:DNA-binding transcription factor activity"/>
    <property type="evidence" value="ECO:0007669"/>
    <property type="project" value="InterPro"/>
</dbReference>
<accession>A0A4R1R272</accession>
<keyword evidence="3" id="KW-0804">Transcription</keyword>